<keyword evidence="2 4" id="KW-0863">Zinc-finger</keyword>
<evidence type="ECO:0000313" key="7">
    <source>
        <dbReference type="Proteomes" id="UP000298652"/>
    </source>
</evidence>
<dbReference type="PANTHER" id="PTHR45931">
    <property type="entry name" value="SI:CH211-59O9.10"/>
    <property type="match status" value="1"/>
</dbReference>
<evidence type="ECO:0000256" key="4">
    <source>
        <dbReference type="PROSITE-ProRule" id="PRU00175"/>
    </source>
</evidence>
<evidence type="ECO:0000259" key="5">
    <source>
        <dbReference type="PROSITE" id="PS50089"/>
    </source>
</evidence>
<feature type="domain" description="RING-type" evidence="5">
    <location>
        <begin position="256"/>
        <end position="301"/>
    </location>
</feature>
<organism evidence="6 7">
    <name type="scientific">Setaria viridis</name>
    <name type="common">Green bristlegrass</name>
    <name type="synonym">Setaria italica subsp. viridis</name>
    <dbReference type="NCBI Taxonomy" id="4556"/>
    <lineage>
        <taxon>Eukaryota</taxon>
        <taxon>Viridiplantae</taxon>
        <taxon>Streptophyta</taxon>
        <taxon>Embryophyta</taxon>
        <taxon>Tracheophyta</taxon>
        <taxon>Spermatophyta</taxon>
        <taxon>Magnoliopsida</taxon>
        <taxon>Liliopsida</taxon>
        <taxon>Poales</taxon>
        <taxon>Poaceae</taxon>
        <taxon>PACMAD clade</taxon>
        <taxon>Panicoideae</taxon>
        <taxon>Panicodae</taxon>
        <taxon>Paniceae</taxon>
        <taxon>Cenchrinae</taxon>
        <taxon>Setaria</taxon>
    </lineage>
</organism>
<gene>
    <name evidence="6" type="ORF">SEVIR_3G384400v2</name>
</gene>
<keyword evidence="3" id="KW-0862">Zinc</keyword>
<dbReference type="SMART" id="SM00184">
    <property type="entry name" value="RING"/>
    <property type="match status" value="1"/>
</dbReference>
<dbReference type="Gramene" id="TKW29259">
    <property type="protein sequence ID" value="TKW29259"/>
    <property type="gene ID" value="SEVIR_3G384400v2"/>
</dbReference>
<dbReference type="GO" id="GO:0005634">
    <property type="term" value="C:nucleus"/>
    <property type="evidence" value="ECO:0007669"/>
    <property type="project" value="TreeGrafter"/>
</dbReference>
<dbReference type="GO" id="GO:0008270">
    <property type="term" value="F:zinc ion binding"/>
    <property type="evidence" value="ECO:0007669"/>
    <property type="project" value="UniProtKB-KW"/>
</dbReference>
<name>A0A4U6VNH5_SETVI</name>
<evidence type="ECO:0000256" key="1">
    <source>
        <dbReference type="ARBA" id="ARBA00022723"/>
    </source>
</evidence>
<reference evidence="6" key="1">
    <citation type="submission" date="2019-03" db="EMBL/GenBank/DDBJ databases">
        <title>WGS assembly of Setaria viridis.</title>
        <authorList>
            <person name="Huang P."/>
            <person name="Jenkins J."/>
            <person name="Grimwood J."/>
            <person name="Barry K."/>
            <person name="Healey A."/>
            <person name="Mamidi S."/>
            <person name="Sreedasyam A."/>
            <person name="Shu S."/>
            <person name="Feldman M."/>
            <person name="Wu J."/>
            <person name="Yu Y."/>
            <person name="Chen C."/>
            <person name="Johnson J."/>
            <person name="Rokhsar D."/>
            <person name="Baxter I."/>
            <person name="Schmutz J."/>
            <person name="Brutnell T."/>
            <person name="Kellogg E."/>
        </authorList>
    </citation>
    <scope>NUCLEOTIDE SEQUENCE [LARGE SCALE GENOMIC DNA]</scope>
</reference>
<dbReference type="EMBL" id="CM016554">
    <property type="protein sequence ID" value="TKW29259.1"/>
    <property type="molecule type" value="Genomic_DNA"/>
</dbReference>
<dbReference type="SUPFAM" id="SSF57850">
    <property type="entry name" value="RING/U-box"/>
    <property type="match status" value="1"/>
</dbReference>
<sequence length="307" mass="32820">MVNQSDYSSVESSLYCQLSLVGHCSLCIIQNFFATSMFLGDVQSPINDMWTLCRHVLFSYSSSVITTSFLTSIKYEKQGQEPILGSQRDVINSLGTAVNIAEHAAAISSSARLNRSASDNGRLPDAVQQARERLLQRLNSVDLSGRSRQKTCTSETIWAGAGLGSARSPADFSSDCILGTLTNCFQPGDCDSVAASKVEEGGTAEPDAINADERAPITVLLSEGQPVVPELERSACSGGAEEEKCDGRGCEAPAECSICLERCGGAGGGSDGLTQLRCRHVFHSACLERWLRSRGDCPYCRAAVLRS</sequence>
<dbReference type="GO" id="GO:0006511">
    <property type="term" value="P:ubiquitin-dependent protein catabolic process"/>
    <property type="evidence" value="ECO:0007669"/>
    <property type="project" value="TreeGrafter"/>
</dbReference>
<dbReference type="PANTHER" id="PTHR45931:SF5">
    <property type="entry name" value="RING-TYPE DOMAIN-CONTAINING PROTEIN"/>
    <property type="match status" value="1"/>
</dbReference>
<dbReference type="InterPro" id="IPR001841">
    <property type="entry name" value="Znf_RING"/>
</dbReference>
<evidence type="ECO:0000256" key="2">
    <source>
        <dbReference type="ARBA" id="ARBA00022771"/>
    </source>
</evidence>
<proteinExistence type="predicted"/>
<keyword evidence="7" id="KW-1185">Reference proteome</keyword>
<evidence type="ECO:0000256" key="3">
    <source>
        <dbReference type="ARBA" id="ARBA00022833"/>
    </source>
</evidence>
<protein>
    <recommendedName>
        <fullName evidence="5">RING-type domain-containing protein</fullName>
    </recommendedName>
</protein>
<dbReference type="InterPro" id="IPR051834">
    <property type="entry name" value="RING_finger_E3_ligase"/>
</dbReference>
<dbReference type="GO" id="GO:0061630">
    <property type="term" value="F:ubiquitin protein ligase activity"/>
    <property type="evidence" value="ECO:0007669"/>
    <property type="project" value="TreeGrafter"/>
</dbReference>
<keyword evidence="1" id="KW-0479">Metal-binding</keyword>
<dbReference type="AlphaFoldDB" id="A0A4U6VNH5"/>
<evidence type="ECO:0000313" key="6">
    <source>
        <dbReference type="EMBL" id="TKW29259.1"/>
    </source>
</evidence>
<dbReference type="PROSITE" id="PS50089">
    <property type="entry name" value="ZF_RING_2"/>
    <property type="match status" value="1"/>
</dbReference>
<dbReference type="Pfam" id="PF13639">
    <property type="entry name" value="zf-RING_2"/>
    <property type="match status" value="1"/>
</dbReference>
<accession>A0A4U6VNH5</accession>
<dbReference type="Gene3D" id="3.30.40.10">
    <property type="entry name" value="Zinc/RING finger domain, C3HC4 (zinc finger)"/>
    <property type="match status" value="1"/>
</dbReference>
<dbReference type="Proteomes" id="UP000298652">
    <property type="component" value="Chromosome 3"/>
</dbReference>
<dbReference type="InterPro" id="IPR013083">
    <property type="entry name" value="Znf_RING/FYVE/PHD"/>
</dbReference>